<dbReference type="EMBL" id="PNBX01000030">
    <property type="protein sequence ID" value="TMO68722.1"/>
    <property type="molecule type" value="Genomic_DNA"/>
</dbReference>
<dbReference type="PANTHER" id="PTHR30485">
    <property type="entry name" value="NI/FE-HYDROGENASE 1 B-TYPE CYTOCHROME SUBUNIT"/>
    <property type="match status" value="1"/>
</dbReference>
<dbReference type="InterPro" id="IPR011577">
    <property type="entry name" value="Cyt_b561_bac/Ni-Hgenase"/>
</dbReference>
<dbReference type="Proteomes" id="UP000307217">
    <property type="component" value="Unassembled WGS sequence"/>
</dbReference>
<dbReference type="AlphaFoldDB" id="A0A5S3V9X8"/>
<dbReference type="InterPro" id="IPR051542">
    <property type="entry name" value="Hydrogenase_cytochrome"/>
</dbReference>
<feature type="domain" description="Cytochrome b561 bacterial/Ni-hydrogenase" evidence="7">
    <location>
        <begin position="4"/>
        <end position="171"/>
    </location>
</feature>
<evidence type="ECO:0000256" key="5">
    <source>
        <dbReference type="ARBA" id="ARBA00023136"/>
    </source>
</evidence>
<comment type="caution">
    <text evidence="8">The sequence shown here is derived from an EMBL/GenBank/DDBJ whole genome shotgun (WGS) entry which is preliminary data.</text>
</comment>
<dbReference type="GO" id="GO:0020037">
    <property type="term" value="F:heme binding"/>
    <property type="evidence" value="ECO:0007669"/>
    <property type="project" value="TreeGrafter"/>
</dbReference>
<reference evidence="8 9" key="1">
    <citation type="submission" date="2018-01" db="EMBL/GenBank/DDBJ databases">
        <authorList>
            <person name="Paulsen S."/>
            <person name="Gram L.K."/>
        </authorList>
    </citation>
    <scope>NUCLEOTIDE SEQUENCE [LARGE SCALE GENOMIC DNA]</scope>
    <source>
        <strain evidence="8 9">S3790</strain>
    </source>
</reference>
<dbReference type="Gene3D" id="1.20.950.20">
    <property type="entry name" value="Transmembrane di-heme cytochromes, Chain C"/>
    <property type="match status" value="1"/>
</dbReference>
<protein>
    <submittedName>
        <fullName evidence="8">Cytochrome</fullName>
    </submittedName>
</protein>
<dbReference type="OrthoDB" id="196472at2"/>
<keyword evidence="3 6" id="KW-0812">Transmembrane</keyword>
<keyword evidence="5 6" id="KW-0472">Membrane</keyword>
<comment type="subcellular location">
    <subcellularLocation>
        <location evidence="1">Cell membrane</location>
        <topology evidence="1">Multi-pass membrane protein</topology>
    </subcellularLocation>
</comment>
<keyword evidence="4 6" id="KW-1133">Transmembrane helix</keyword>
<evidence type="ECO:0000256" key="2">
    <source>
        <dbReference type="ARBA" id="ARBA00022475"/>
    </source>
</evidence>
<feature type="transmembrane region" description="Helical" evidence="6">
    <location>
        <begin position="142"/>
        <end position="159"/>
    </location>
</feature>
<dbReference type="RefSeq" id="WP_138591411.1">
    <property type="nucleotide sequence ID" value="NZ_PNBX01000030.1"/>
</dbReference>
<evidence type="ECO:0000256" key="1">
    <source>
        <dbReference type="ARBA" id="ARBA00004651"/>
    </source>
</evidence>
<reference evidence="9" key="2">
    <citation type="submission" date="2019-06" db="EMBL/GenBank/DDBJ databases">
        <title>Co-occurence of chitin degradation, pigmentation and bioactivity in marine Pseudoalteromonas.</title>
        <authorList>
            <person name="Sonnenschein E.C."/>
            <person name="Bech P.K."/>
        </authorList>
    </citation>
    <scope>NUCLEOTIDE SEQUENCE [LARGE SCALE GENOMIC DNA]</scope>
    <source>
        <strain evidence="9">S3790</strain>
    </source>
</reference>
<evidence type="ECO:0000256" key="4">
    <source>
        <dbReference type="ARBA" id="ARBA00022989"/>
    </source>
</evidence>
<name>A0A5S3V9X8_9GAMM</name>
<dbReference type="PANTHER" id="PTHR30485:SF2">
    <property type="entry name" value="BLL0597 PROTEIN"/>
    <property type="match status" value="1"/>
</dbReference>
<evidence type="ECO:0000259" key="7">
    <source>
        <dbReference type="Pfam" id="PF01292"/>
    </source>
</evidence>
<feature type="transmembrane region" description="Helical" evidence="6">
    <location>
        <begin position="88"/>
        <end position="109"/>
    </location>
</feature>
<evidence type="ECO:0000313" key="8">
    <source>
        <dbReference type="EMBL" id="TMO68722.1"/>
    </source>
</evidence>
<proteinExistence type="predicted"/>
<feature type="transmembrane region" description="Helical" evidence="6">
    <location>
        <begin position="7"/>
        <end position="25"/>
    </location>
</feature>
<dbReference type="GO" id="GO:0005886">
    <property type="term" value="C:plasma membrane"/>
    <property type="evidence" value="ECO:0007669"/>
    <property type="project" value="UniProtKB-SubCell"/>
</dbReference>
<keyword evidence="2" id="KW-1003">Cell membrane</keyword>
<dbReference type="GO" id="GO:0009055">
    <property type="term" value="F:electron transfer activity"/>
    <property type="evidence" value="ECO:0007669"/>
    <property type="project" value="InterPro"/>
</dbReference>
<feature type="transmembrane region" description="Helical" evidence="6">
    <location>
        <begin position="37"/>
        <end position="55"/>
    </location>
</feature>
<sequence>MVKVWDGFIRGFHWLLVIGIAVLYISGDEGWLDLHFVTGYMLLALMITRIIWGVFGSSTARLSSLFHSPKAVISALLKDQPATGHNPAGSVMILVFFTLIFIQLLSGLMSSDDILVEGPLVQYVSYAWVELANDLHRDNIDLLLLAIGLHILAIVLYRIKGKKLVKTLVTGYSPDAVDKPHMRSGKFAYMLFIVLATALLFLWGQEPLMALLNVG</sequence>
<dbReference type="InterPro" id="IPR016174">
    <property type="entry name" value="Di-haem_cyt_TM"/>
</dbReference>
<gene>
    <name evidence="8" type="ORF">CWC19_08110</name>
</gene>
<dbReference type="SUPFAM" id="SSF81342">
    <property type="entry name" value="Transmembrane di-heme cytochromes"/>
    <property type="match status" value="1"/>
</dbReference>
<feature type="transmembrane region" description="Helical" evidence="6">
    <location>
        <begin position="187"/>
        <end position="204"/>
    </location>
</feature>
<accession>A0A5S3V9X8</accession>
<dbReference type="Pfam" id="PF01292">
    <property type="entry name" value="Ni_hydr_CYTB"/>
    <property type="match status" value="1"/>
</dbReference>
<evidence type="ECO:0000256" key="6">
    <source>
        <dbReference type="SAM" id="Phobius"/>
    </source>
</evidence>
<dbReference type="GO" id="GO:0022904">
    <property type="term" value="P:respiratory electron transport chain"/>
    <property type="evidence" value="ECO:0007669"/>
    <property type="project" value="InterPro"/>
</dbReference>
<evidence type="ECO:0000313" key="9">
    <source>
        <dbReference type="Proteomes" id="UP000307217"/>
    </source>
</evidence>
<evidence type="ECO:0000256" key="3">
    <source>
        <dbReference type="ARBA" id="ARBA00022692"/>
    </source>
</evidence>
<organism evidence="8 9">
    <name type="scientific">Pseudoalteromonas aurantia</name>
    <dbReference type="NCBI Taxonomy" id="43654"/>
    <lineage>
        <taxon>Bacteria</taxon>
        <taxon>Pseudomonadati</taxon>
        <taxon>Pseudomonadota</taxon>
        <taxon>Gammaproteobacteria</taxon>
        <taxon>Alteromonadales</taxon>
        <taxon>Pseudoalteromonadaceae</taxon>
        <taxon>Pseudoalteromonas</taxon>
    </lineage>
</organism>